<reference evidence="1 2" key="1">
    <citation type="journal article" date="2020" name="Cell">
        <title>Large-Scale Comparative Analyses of Tick Genomes Elucidate Their Genetic Diversity and Vector Capacities.</title>
        <authorList>
            <consortium name="Tick Genome and Microbiome Consortium (TIGMIC)"/>
            <person name="Jia N."/>
            <person name="Wang J."/>
            <person name="Shi W."/>
            <person name="Du L."/>
            <person name="Sun Y."/>
            <person name="Zhan W."/>
            <person name="Jiang J.F."/>
            <person name="Wang Q."/>
            <person name="Zhang B."/>
            <person name="Ji P."/>
            <person name="Bell-Sakyi L."/>
            <person name="Cui X.M."/>
            <person name="Yuan T.T."/>
            <person name="Jiang B.G."/>
            <person name="Yang W.F."/>
            <person name="Lam T.T."/>
            <person name="Chang Q.C."/>
            <person name="Ding S.J."/>
            <person name="Wang X.J."/>
            <person name="Zhu J.G."/>
            <person name="Ruan X.D."/>
            <person name="Zhao L."/>
            <person name="Wei J.T."/>
            <person name="Ye R.Z."/>
            <person name="Que T.C."/>
            <person name="Du C.H."/>
            <person name="Zhou Y.H."/>
            <person name="Cheng J.X."/>
            <person name="Dai P.F."/>
            <person name="Guo W.B."/>
            <person name="Han X.H."/>
            <person name="Huang E.J."/>
            <person name="Li L.F."/>
            <person name="Wei W."/>
            <person name="Gao Y.C."/>
            <person name="Liu J.Z."/>
            <person name="Shao H.Z."/>
            <person name="Wang X."/>
            <person name="Wang C.C."/>
            <person name="Yang T.C."/>
            <person name="Huo Q.B."/>
            <person name="Li W."/>
            <person name="Chen H.Y."/>
            <person name="Chen S.E."/>
            <person name="Zhou L.G."/>
            <person name="Ni X.B."/>
            <person name="Tian J.H."/>
            <person name="Sheng Y."/>
            <person name="Liu T."/>
            <person name="Pan Y.S."/>
            <person name="Xia L.Y."/>
            <person name="Li J."/>
            <person name="Zhao F."/>
            <person name="Cao W.C."/>
        </authorList>
    </citation>
    <scope>NUCLEOTIDE SEQUENCE [LARGE SCALE GENOMIC DNA]</scope>
    <source>
        <strain evidence="1">Iper-2018</strain>
    </source>
</reference>
<proteinExistence type="predicted"/>
<evidence type="ECO:0000313" key="2">
    <source>
        <dbReference type="Proteomes" id="UP000805193"/>
    </source>
</evidence>
<protein>
    <submittedName>
        <fullName evidence="1">Uncharacterized protein</fullName>
    </submittedName>
</protein>
<name>A0AC60Q9N0_IXOPE</name>
<organism evidence="1 2">
    <name type="scientific">Ixodes persulcatus</name>
    <name type="common">Taiga tick</name>
    <dbReference type="NCBI Taxonomy" id="34615"/>
    <lineage>
        <taxon>Eukaryota</taxon>
        <taxon>Metazoa</taxon>
        <taxon>Ecdysozoa</taxon>
        <taxon>Arthropoda</taxon>
        <taxon>Chelicerata</taxon>
        <taxon>Arachnida</taxon>
        <taxon>Acari</taxon>
        <taxon>Parasitiformes</taxon>
        <taxon>Ixodida</taxon>
        <taxon>Ixodoidea</taxon>
        <taxon>Ixodidae</taxon>
        <taxon>Ixodinae</taxon>
        <taxon>Ixodes</taxon>
    </lineage>
</organism>
<sequence>MWYKILREWLSCGRSVSFDMTSLIWYDTTAAVLSYLTFALGKHQDVQDKVRQEVRAVLNNHGNLDYETVTRKMKYVGQVINETMRIWPPGLTFDATRHLRLADLANALAYRRRLGSKAKAGVRLRVALGHSWVEGAQERERVAQLPASSSALAMLGRIFPVASMVCCNRSCT</sequence>
<gene>
    <name evidence="1" type="ORF">HPB47_022757</name>
</gene>
<dbReference type="EMBL" id="JABSTQ010009331">
    <property type="protein sequence ID" value="KAG0430378.1"/>
    <property type="molecule type" value="Genomic_DNA"/>
</dbReference>
<accession>A0AC60Q9N0</accession>
<evidence type="ECO:0000313" key="1">
    <source>
        <dbReference type="EMBL" id="KAG0430378.1"/>
    </source>
</evidence>
<dbReference type="Proteomes" id="UP000805193">
    <property type="component" value="Unassembled WGS sequence"/>
</dbReference>
<comment type="caution">
    <text evidence="1">The sequence shown here is derived from an EMBL/GenBank/DDBJ whole genome shotgun (WGS) entry which is preliminary data.</text>
</comment>
<keyword evidence="2" id="KW-1185">Reference proteome</keyword>